<dbReference type="EMBL" id="KV784355">
    <property type="protein sequence ID" value="OEU20197.1"/>
    <property type="molecule type" value="Genomic_DNA"/>
</dbReference>
<keyword evidence="2" id="KW-1185">Reference proteome</keyword>
<organism evidence="1 2">
    <name type="scientific">Fragilariopsis cylindrus CCMP1102</name>
    <dbReference type="NCBI Taxonomy" id="635003"/>
    <lineage>
        <taxon>Eukaryota</taxon>
        <taxon>Sar</taxon>
        <taxon>Stramenopiles</taxon>
        <taxon>Ochrophyta</taxon>
        <taxon>Bacillariophyta</taxon>
        <taxon>Bacillariophyceae</taxon>
        <taxon>Bacillariophycidae</taxon>
        <taxon>Bacillariales</taxon>
        <taxon>Bacillariaceae</taxon>
        <taxon>Fragilariopsis</taxon>
    </lineage>
</organism>
<name>A0A1E7FPX8_9STRA</name>
<dbReference type="Proteomes" id="UP000095751">
    <property type="component" value="Unassembled WGS sequence"/>
</dbReference>
<sequence length="459" mass="50613">MSENSSHHVYIVFGAAGAIGRNTVLELAKKRFSSATNLTETNLTEFIAIDKDGDGLEQLKKDFKSMTSGVDNPSSSPSLLSTENNKSVNSKDFILTCIAMNVLDDKSFTELSVALLDSNHSEIQSVVFAQSDIPVNTNNNEGTIIIDVPVDDAIDVMISLYVDFPSKFLTHSSTLSSKLKNASIVFLCMNLGDQQGKELIFPKQILDEDKCQSMEDLKSILVTETASDHEYFKTNFPMTTNSTTATSTSTSTTATIVEPDLSLLLAHRSVNQMIRSIAYAATHLMGYEKVLVLHPGFYFTNSTTQQSLFSLVTKTSKKMTTNSNTTTNTNDDQQQQQGQYSYHYPGITKDHSEMLFHNQKFVDDNGGKSAGELVARSILEPTLYGGKSIHGRYFGSMLSRPGTWAGIVTKIELPIVQSLVRICCFSVTTNEDGVSSLKELEQQFDDKLQSELIGSFEYE</sequence>
<evidence type="ECO:0000313" key="1">
    <source>
        <dbReference type="EMBL" id="OEU20197.1"/>
    </source>
</evidence>
<reference evidence="1 2" key="1">
    <citation type="submission" date="2016-09" db="EMBL/GenBank/DDBJ databases">
        <title>Extensive genetic diversity and differential bi-allelic expression allows diatom success in the polar Southern Ocean.</title>
        <authorList>
            <consortium name="DOE Joint Genome Institute"/>
            <person name="Mock T."/>
            <person name="Otillar R.P."/>
            <person name="Strauss J."/>
            <person name="Dupont C."/>
            <person name="Frickenhaus S."/>
            <person name="Maumus F."/>
            <person name="Mcmullan M."/>
            <person name="Sanges R."/>
            <person name="Schmutz J."/>
            <person name="Toseland A."/>
            <person name="Valas R."/>
            <person name="Veluchamy A."/>
            <person name="Ward B.J."/>
            <person name="Allen A."/>
            <person name="Barry K."/>
            <person name="Falciatore A."/>
            <person name="Ferrante M."/>
            <person name="Fortunato A.E."/>
            <person name="Gloeckner G."/>
            <person name="Gruber A."/>
            <person name="Hipkin R."/>
            <person name="Janech M."/>
            <person name="Kroth P."/>
            <person name="Leese F."/>
            <person name="Lindquist E."/>
            <person name="Lyon B.R."/>
            <person name="Martin J."/>
            <person name="Mayer C."/>
            <person name="Parker M."/>
            <person name="Quesneville H."/>
            <person name="Raymond J."/>
            <person name="Uhlig C."/>
            <person name="Valentin K.U."/>
            <person name="Worden A.Z."/>
            <person name="Armbrust E.V."/>
            <person name="Bowler C."/>
            <person name="Green B."/>
            <person name="Moulton V."/>
            <person name="Van Oosterhout C."/>
            <person name="Grigoriev I."/>
        </authorList>
    </citation>
    <scope>NUCLEOTIDE SEQUENCE [LARGE SCALE GENOMIC DNA]</scope>
    <source>
        <strain evidence="1 2">CCMP1102</strain>
    </source>
</reference>
<evidence type="ECO:0000313" key="2">
    <source>
        <dbReference type="Proteomes" id="UP000095751"/>
    </source>
</evidence>
<dbReference type="AlphaFoldDB" id="A0A1E7FPX8"/>
<evidence type="ECO:0008006" key="3">
    <source>
        <dbReference type="Google" id="ProtNLM"/>
    </source>
</evidence>
<proteinExistence type="predicted"/>
<accession>A0A1E7FPX8</accession>
<gene>
    <name evidence="1" type="ORF">FRACYDRAFT_236266</name>
</gene>
<dbReference type="InParanoid" id="A0A1E7FPX8"/>
<dbReference type="KEGG" id="fcy:FRACYDRAFT_236266"/>
<protein>
    <recommendedName>
        <fullName evidence="3">NAD(P)-binding domain-containing protein</fullName>
    </recommendedName>
</protein>